<proteinExistence type="predicted"/>
<feature type="non-terminal residue" evidence="2">
    <location>
        <position position="682"/>
    </location>
</feature>
<evidence type="ECO:0000259" key="1">
    <source>
        <dbReference type="Pfam" id="PF06527"/>
    </source>
</evidence>
<dbReference type="EMBL" id="RBAM01000052">
    <property type="protein sequence ID" value="RKN56954.1"/>
    <property type="molecule type" value="Genomic_DNA"/>
</dbReference>
<dbReference type="Proteomes" id="UP000270343">
    <property type="component" value="Unassembled WGS sequence"/>
</dbReference>
<feature type="domain" description="TniQ" evidence="1">
    <location>
        <begin position="2"/>
        <end position="142"/>
    </location>
</feature>
<evidence type="ECO:0000313" key="2">
    <source>
        <dbReference type="EMBL" id="RKN56954.1"/>
    </source>
</evidence>
<comment type="caution">
    <text evidence="2">The sequence shown here is derived from an EMBL/GenBank/DDBJ whole genome shotgun (WGS) entry which is preliminary data.</text>
</comment>
<sequence length="682" mass="76442">MPLRRAPLAGEALDSWFEALSAQLRVPMGELLVALGLRQEYEPPTGWAPWMTRLAPQQAERIAVTTGVSPDILHTMTLQHFDQRALVVDQERQRVNGSFMWGRGSGSGSRFCPECLRENEGRWHLTWRLGWSFVCLTHRRLLADFCPKCASRHRKRPHPSHIIPSPGHCDHASRSAETALRIRCLHPLADTETMRFEAGHPALLAQKTLLDVITTGVGAFGVYSGDPQPAMAVLADMRGIARRVLIHMPAPRMKRLVPEELVDAHFRAREHNSTLASSHRRAPLDPGRAAPAYAETTAAGAIAAWSILGQADCRRAAPRMKELLDAIVDRGYWASPTVTRNWGRHNSPVLEAVHLKTIAPTLWPNSALRYRTALPAPSLPTTRPSQLTARARKIPSNIWPLWAVRLNPVPQVRENLAAALSASLMLVNSRLELPDAAKSVGNLITQPNLTHVLQALRDDAHYEGIQLALIQLAAYLDDHRVPIDYRRRRRLDYTDLLPEREWITLCRRTLAEPGAGTRYQIARSYLFEKISGLPYTRMPDPPRNSSSFRNSRVRFPYVLTPEVSAELDLIGEAFLDRNRLGNEPQTWQPPSELLDGLALPRTDPGGIDLADLHRRVRAGQTSTRIADELETDLRTLRYVLGQHPAPATKPTAHSMERGLKGLHAARQMISKAQLERLYVQED</sequence>
<gene>
    <name evidence="2" type="ORF">D7231_34470</name>
</gene>
<dbReference type="InterPro" id="IPR009492">
    <property type="entry name" value="TniQ"/>
</dbReference>
<dbReference type="AlphaFoldDB" id="A0A3B0A9F8"/>
<reference evidence="2 3" key="1">
    <citation type="journal article" date="2015" name="Antonie Van Leeuwenhoek">
        <title>Streptomyces klenkii sp. nov., isolated from deep marine sediment.</title>
        <authorList>
            <person name="Veyisoglu A."/>
            <person name="Sahin N."/>
        </authorList>
    </citation>
    <scope>NUCLEOTIDE SEQUENCE [LARGE SCALE GENOMIC DNA]</scope>
    <source>
        <strain evidence="2 3">KCTC 29202</strain>
    </source>
</reference>
<name>A0A3B0A9F8_9ACTN</name>
<dbReference type="Pfam" id="PF06527">
    <property type="entry name" value="TniQ"/>
    <property type="match status" value="1"/>
</dbReference>
<evidence type="ECO:0000313" key="3">
    <source>
        <dbReference type="Proteomes" id="UP000270343"/>
    </source>
</evidence>
<protein>
    <submittedName>
        <fullName evidence="2">LysR family transcriptional regulator</fullName>
    </submittedName>
</protein>
<organism evidence="2 3">
    <name type="scientific">Streptomyces klenkii</name>
    <dbReference type="NCBI Taxonomy" id="1420899"/>
    <lineage>
        <taxon>Bacteria</taxon>
        <taxon>Bacillati</taxon>
        <taxon>Actinomycetota</taxon>
        <taxon>Actinomycetes</taxon>
        <taxon>Kitasatosporales</taxon>
        <taxon>Streptomycetaceae</taxon>
        <taxon>Streptomyces</taxon>
    </lineage>
</organism>
<accession>A0A3B0A9F8</accession>
<keyword evidence="3" id="KW-1185">Reference proteome</keyword>